<accession>A0A173R9A2</accession>
<evidence type="ECO:0000256" key="3">
    <source>
        <dbReference type="ARBA" id="ARBA00022729"/>
    </source>
</evidence>
<evidence type="ECO:0000313" key="7">
    <source>
        <dbReference type="EMBL" id="AQP38786.1"/>
    </source>
</evidence>
<feature type="signal peptide" evidence="6">
    <location>
        <begin position="1"/>
        <end position="20"/>
    </location>
</feature>
<dbReference type="Pfam" id="PF01297">
    <property type="entry name" value="ZnuA"/>
    <property type="match status" value="1"/>
</dbReference>
<dbReference type="EMBL" id="CYXY01000002">
    <property type="protein sequence ID" value="CUM74554.1"/>
    <property type="molecule type" value="Genomic_DNA"/>
</dbReference>
<evidence type="ECO:0000313" key="9">
    <source>
        <dbReference type="Proteomes" id="UP000095553"/>
    </source>
</evidence>
<reference evidence="7 10" key="2">
    <citation type="journal article" date="2016" name="Sci. Rep.">
        <title>Accelerated dysbiosis of gut microbiota during aggravation of DSS-induced colitis by a butyrate-producing bacterium.</title>
        <authorList>
            <person name="Zhang Q."/>
            <person name="Wu Y."/>
            <person name="Wang J."/>
            <person name="Wu G."/>
            <person name="Long W."/>
            <person name="Xue Z."/>
            <person name="Wang L."/>
            <person name="Zhang X."/>
            <person name="Pang X."/>
            <person name="Zhao Y."/>
            <person name="Zhao L."/>
            <person name="Zhang C."/>
        </authorList>
    </citation>
    <scope>NUCLEOTIDE SEQUENCE [LARGE SCALE GENOMIC DNA]</scope>
    <source>
        <strain evidence="7 10">BPB5</strain>
    </source>
</reference>
<feature type="compositionally biased region" description="Basic and acidic residues" evidence="5">
    <location>
        <begin position="124"/>
        <end position="142"/>
    </location>
</feature>
<dbReference type="InterPro" id="IPR050492">
    <property type="entry name" value="Bact_metal-bind_prot9"/>
</dbReference>
<keyword evidence="3 6" id="KW-0732">Signal</keyword>
<dbReference type="InterPro" id="IPR006129">
    <property type="entry name" value="AdhesinB"/>
</dbReference>
<feature type="chain" id="PRO_5038212841" evidence="6">
    <location>
        <begin position="21"/>
        <end position="310"/>
    </location>
</feature>
<dbReference type="PANTHER" id="PTHR42953:SF3">
    <property type="entry name" value="HIGH-AFFINITY ZINC UPTAKE SYSTEM PROTEIN ZNUA"/>
    <property type="match status" value="1"/>
</dbReference>
<dbReference type="Proteomes" id="UP000188159">
    <property type="component" value="Chromosome"/>
</dbReference>
<dbReference type="InterPro" id="IPR006127">
    <property type="entry name" value="ZnuA-like"/>
</dbReference>
<dbReference type="GO" id="GO:0046872">
    <property type="term" value="F:metal ion binding"/>
    <property type="evidence" value="ECO:0007669"/>
    <property type="project" value="InterPro"/>
</dbReference>
<evidence type="ECO:0000256" key="6">
    <source>
        <dbReference type="SAM" id="SignalP"/>
    </source>
</evidence>
<proteinExistence type="inferred from homology"/>
<gene>
    <name evidence="8" type="primary">adcA</name>
    <name evidence="7" type="ORF">DO83_03690</name>
    <name evidence="8" type="ORF">ERS852571_00332</name>
</gene>
<organism evidence="8 9">
    <name type="scientific">Anaerostipes hadrus</name>
    <dbReference type="NCBI Taxonomy" id="649756"/>
    <lineage>
        <taxon>Bacteria</taxon>
        <taxon>Bacillati</taxon>
        <taxon>Bacillota</taxon>
        <taxon>Clostridia</taxon>
        <taxon>Lachnospirales</taxon>
        <taxon>Lachnospiraceae</taxon>
        <taxon>Anaerostipes</taxon>
    </lineage>
</organism>
<dbReference type="Proteomes" id="UP000095553">
    <property type="component" value="Unassembled WGS sequence"/>
</dbReference>
<evidence type="ECO:0000256" key="5">
    <source>
        <dbReference type="SAM" id="MobiDB-lite"/>
    </source>
</evidence>
<evidence type="ECO:0000256" key="2">
    <source>
        <dbReference type="ARBA" id="ARBA00022448"/>
    </source>
</evidence>
<dbReference type="GO" id="GO:0030001">
    <property type="term" value="P:metal ion transport"/>
    <property type="evidence" value="ECO:0007669"/>
    <property type="project" value="InterPro"/>
</dbReference>
<evidence type="ECO:0000313" key="10">
    <source>
        <dbReference type="Proteomes" id="UP000188159"/>
    </source>
</evidence>
<reference evidence="8 9" key="1">
    <citation type="submission" date="2015-09" db="EMBL/GenBank/DDBJ databases">
        <authorList>
            <consortium name="Pathogen Informatics"/>
        </authorList>
    </citation>
    <scope>NUCLEOTIDE SEQUENCE [LARGE SCALE GENOMIC DNA]</scope>
    <source>
        <strain evidence="8 9">2789STDY5834959</strain>
    </source>
</reference>
<feature type="region of interest" description="Disordered" evidence="5">
    <location>
        <begin position="124"/>
        <end position="144"/>
    </location>
</feature>
<evidence type="ECO:0000256" key="4">
    <source>
        <dbReference type="RuleBase" id="RU003512"/>
    </source>
</evidence>
<evidence type="ECO:0000313" key="8">
    <source>
        <dbReference type="EMBL" id="CUM74554.1"/>
    </source>
</evidence>
<dbReference type="PRINTS" id="PR00691">
    <property type="entry name" value="ADHESINB"/>
</dbReference>
<dbReference type="GO" id="GO:0007155">
    <property type="term" value="P:cell adhesion"/>
    <property type="evidence" value="ECO:0007669"/>
    <property type="project" value="InterPro"/>
</dbReference>
<dbReference type="AlphaFoldDB" id="A0A173R9A2"/>
<dbReference type="InterPro" id="IPR006128">
    <property type="entry name" value="Lipoprotein_PsaA-like"/>
</dbReference>
<keyword evidence="8" id="KW-0449">Lipoprotein</keyword>
<comment type="similarity">
    <text evidence="1 4">Belongs to the bacterial solute-binding protein 9 family.</text>
</comment>
<dbReference type="SUPFAM" id="SSF53807">
    <property type="entry name" value="Helical backbone' metal receptor"/>
    <property type="match status" value="1"/>
</dbReference>
<dbReference type="Gene3D" id="3.40.50.1980">
    <property type="entry name" value="Nitrogenase molybdenum iron protein domain"/>
    <property type="match status" value="2"/>
</dbReference>
<dbReference type="PANTHER" id="PTHR42953">
    <property type="entry name" value="HIGH-AFFINITY ZINC UPTAKE SYSTEM PROTEIN ZNUA-RELATED"/>
    <property type="match status" value="1"/>
</dbReference>
<protein>
    <submittedName>
        <fullName evidence="7">ABC transporter substrate-binding protein</fullName>
    </submittedName>
    <submittedName>
        <fullName evidence="8">Probable zinc transport system zinc-binding lipoprotein AdcA</fullName>
    </submittedName>
</protein>
<name>A0A173R9A2_ANAHA</name>
<dbReference type="PRINTS" id="PR00690">
    <property type="entry name" value="ADHESNFAMILY"/>
</dbReference>
<sequence>MRKKIWMILVCIISMSFCMAGCTGNTSKKKSNGKIRITTSFYTMYDFAKKIGGDKVEVINLVPAGTEPHDWEPSTKDLIEMEKSDIFIYNGAGMEQWVDDVLESLDTEELTSVEASKGIKLLKDQDAHEHDHEHNSENDPHVWLDPQNAKYEMNKIKKALIKVDAENKDYYEANYKRYAKECDKLDTLYKEETSKLTKKELVVAHEAFGYLCHAYGLEQMGIEGLSADDEPDPKQMSEVIRFAKEHQVKTIFFEELVSPKVAKTIAKETGANAKMLNPLEGLSNKKIKAGEDYFSVMKQNLAAIKEALSE</sequence>
<dbReference type="CDD" id="cd01017">
    <property type="entry name" value="AdcA"/>
    <property type="match status" value="1"/>
</dbReference>
<keyword evidence="2 4" id="KW-0813">Transport</keyword>
<dbReference type="EMBL" id="CP012098">
    <property type="protein sequence ID" value="AQP38786.1"/>
    <property type="molecule type" value="Genomic_DNA"/>
</dbReference>
<evidence type="ECO:0000256" key="1">
    <source>
        <dbReference type="ARBA" id="ARBA00011028"/>
    </source>
</evidence>